<feature type="compositionally biased region" description="Basic and acidic residues" evidence="1">
    <location>
        <begin position="441"/>
        <end position="455"/>
    </location>
</feature>
<evidence type="ECO:0000313" key="3">
    <source>
        <dbReference type="Proteomes" id="UP001303473"/>
    </source>
</evidence>
<reference evidence="3" key="1">
    <citation type="journal article" date="2023" name="Mol. Phylogenet. Evol.">
        <title>Genome-scale phylogeny and comparative genomics of the fungal order Sordariales.</title>
        <authorList>
            <person name="Hensen N."/>
            <person name="Bonometti L."/>
            <person name="Westerberg I."/>
            <person name="Brannstrom I.O."/>
            <person name="Guillou S."/>
            <person name="Cros-Aarteil S."/>
            <person name="Calhoun S."/>
            <person name="Haridas S."/>
            <person name="Kuo A."/>
            <person name="Mondo S."/>
            <person name="Pangilinan J."/>
            <person name="Riley R."/>
            <person name="LaButti K."/>
            <person name="Andreopoulos B."/>
            <person name="Lipzen A."/>
            <person name="Chen C."/>
            <person name="Yan M."/>
            <person name="Daum C."/>
            <person name="Ng V."/>
            <person name="Clum A."/>
            <person name="Steindorff A."/>
            <person name="Ohm R.A."/>
            <person name="Martin F."/>
            <person name="Silar P."/>
            <person name="Natvig D.O."/>
            <person name="Lalanne C."/>
            <person name="Gautier V."/>
            <person name="Ament-Velasquez S.L."/>
            <person name="Kruys A."/>
            <person name="Hutchinson M.I."/>
            <person name="Powell A.J."/>
            <person name="Barry K."/>
            <person name="Miller A.N."/>
            <person name="Grigoriev I.V."/>
            <person name="Debuchy R."/>
            <person name="Gladieux P."/>
            <person name="Hiltunen Thoren M."/>
            <person name="Johannesson H."/>
        </authorList>
    </citation>
    <scope>NUCLEOTIDE SEQUENCE [LARGE SCALE GENOMIC DNA]</scope>
    <source>
        <strain evidence="3">CBS 340.73</strain>
    </source>
</reference>
<keyword evidence="3" id="KW-1185">Reference proteome</keyword>
<sequence length="461" mass="51509">MDQRRVPTPNYDIEEHWRWPAWKFGLEPEDLFTTLYDRFNTTQAAIQEPSAFFYDVRDLAQRSDTIEEFYAGLSERRAQRLRELSDAWHDIALLLTVHPAPLDKCRCKGFETQHAGALERGSSNKLEQWGRFLNLARMMSFDAVVAYFDGYVKEERERRNERREETRKQTAAWEAARKAAKEAGEEKDFDDLLGDEYWSSDEPYESDADSDSDPMPATQGLWPPPRTTTVDCHTTQPEDTTAPSSGSELARAASVAAETNAPSSSPSSSPPPESPSNLQEADDDSSSPRPAAPRKKGKRKSLSDDDEEYTTPGYISPPRAKKRQARKEEYTGDSVTGGPAKIEKKSLAGLSPSPSPSLSPASPTLQAVGADSSPRPTIDSQKRKSILSDDEEETATTPDHILQPQATHGKRRRLHKFRETSRDISQSKELASPVTDGYASVEEKETKHSAKDHDPILITRA</sequence>
<dbReference type="AlphaFoldDB" id="A0AAN6NA31"/>
<feature type="region of interest" description="Disordered" evidence="1">
    <location>
        <begin position="155"/>
        <end position="461"/>
    </location>
</feature>
<gene>
    <name evidence="2" type="ORF">QBC46DRAFT_124709</name>
</gene>
<feature type="compositionally biased region" description="Low complexity" evidence="1">
    <location>
        <begin position="347"/>
        <end position="363"/>
    </location>
</feature>
<evidence type="ECO:0000256" key="1">
    <source>
        <dbReference type="SAM" id="MobiDB-lite"/>
    </source>
</evidence>
<dbReference type="EMBL" id="MU853795">
    <property type="protein sequence ID" value="KAK3940508.1"/>
    <property type="molecule type" value="Genomic_DNA"/>
</dbReference>
<feature type="compositionally biased region" description="Polar residues" evidence="1">
    <location>
        <begin position="227"/>
        <end position="247"/>
    </location>
</feature>
<accession>A0AAN6NA31</accession>
<comment type="caution">
    <text evidence="2">The sequence shown here is derived from an EMBL/GenBank/DDBJ whole genome shotgun (WGS) entry which is preliminary data.</text>
</comment>
<feature type="compositionally biased region" description="Basic and acidic residues" evidence="1">
    <location>
        <begin position="417"/>
        <end position="426"/>
    </location>
</feature>
<evidence type="ECO:0000313" key="2">
    <source>
        <dbReference type="EMBL" id="KAK3940508.1"/>
    </source>
</evidence>
<feature type="compositionally biased region" description="Basic and acidic residues" evidence="1">
    <location>
        <begin position="155"/>
        <end position="168"/>
    </location>
</feature>
<protein>
    <submittedName>
        <fullName evidence="2">Uncharacterized protein</fullName>
    </submittedName>
</protein>
<feature type="compositionally biased region" description="Basic and acidic residues" evidence="1">
    <location>
        <begin position="175"/>
        <end position="186"/>
    </location>
</feature>
<feature type="compositionally biased region" description="Acidic residues" evidence="1">
    <location>
        <begin position="187"/>
        <end position="212"/>
    </location>
</feature>
<organism evidence="2 3">
    <name type="scientific">Diplogelasinospora grovesii</name>
    <dbReference type="NCBI Taxonomy" id="303347"/>
    <lineage>
        <taxon>Eukaryota</taxon>
        <taxon>Fungi</taxon>
        <taxon>Dikarya</taxon>
        <taxon>Ascomycota</taxon>
        <taxon>Pezizomycotina</taxon>
        <taxon>Sordariomycetes</taxon>
        <taxon>Sordariomycetidae</taxon>
        <taxon>Sordariales</taxon>
        <taxon>Diplogelasinosporaceae</taxon>
        <taxon>Diplogelasinospora</taxon>
    </lineage>
</organism>
<name>A0AAN6NA31_9PEZI</name>
<proteinExistence type="predicted"/>
<dbReference type="Proteomes" id="UP001303473">
    <property type="component" value="Unassembled WGS sequence"/>
</dbReference>